<proteinExistence type="predicted"/>
<evidence type="ECO:0000313" key="2">
    <source>
        <dbReference type="EMBL" id="KAG7318130.1"/>
    </source>
</evidence>
<feature type="region of interest" description="Disordered" evidence="1">
    <location>
        <begin position="35"/>
        <end position="67"/>
    </location>
</feature>
<organism evidence="2 3">
    <name type="scientific">Hemibagrus wyckioides</name>
    <dbReference type="NCBI Taxonomy" id="337641"/>
    <lineage>
        <taxon>Eukaryota</taxon>
        <taxon>Metazoa</taxon>
        <taxon>Chordata</taxon>
        <taxon>Craniata</taxon>
        <taxon>Vertebrata</taxon>
        <taxon>Euteleostomi</taxon>
        <taxon>Actinopterygii</taxon>
        <taxon>Neopterygii</taxon>
        <taxon>Teleostei</taxon>
        <taxon>Ostariophysi</taxon>
        <taxon>Siluriformes</taxon>
        <taxon>Bagridae</taxon>
        <taxon>Hemibagrus</taxon>
    </lineage>
</organism>
<comment type="caution">
    <text evidence="2">The sequence shown here is derived from an EMBL/GenBank/DDBJ whole genome shotgun (WGS) entry which is preliminary data.</text>
</comment>
<dbReference type="AlphaFoldDB" id="A0A9D3N9J4"/>
<gene>
    <name evidence="2" type="ORF">KOW79_017885</name>
</gene>
<sequence>MQNGWTMSSYKTAIVMWMPKFQRTILCLMRTCNFGSVTVQPGPRKEQKNRRGSRTFSPKSEERRTAS</sequence>
<dbReference type="EMBL" id="JAHKSW010000022">
    <property type="protein sequence ID" value="KAG7318130.1"/>
    <property type="molecule type" value="Genomic_DNA"/>
</dbReference>
<dbReference type="Proteomes" id="UP000824219">
    <property type="component" value="Linkage Group LG22"/>
</dbReference>
<evidence type="ECO:0000256" key="1">
    <source>
        <dbReference type="SAM" id="MobiDB-lite"/>
    </source>
</evidence>
<evidence type="ECO:0000313" key="3">
    <source>
        <dbReference type="Proteomes" id="UP000824219"/>
    </source>
</evidence>
<name>A0A9D3N9J4_9TELE</name>
<reference evidence="2 3" key="1">
    <citation type="submission" date="2021-06" db="EMBL/GenBank/DDBJ databases">
        <title>Chromosome-level genome assembly of the red-tail catfish (Hemibagrus wyckioides).</title>
        <authorList>
            <person name="Shao F."/>
        </authorList>
    </citation>
    <scope>NUCLEOTIDE SEQUENCE [LARGE SCALE GENOMIC DNA]</scope>
    <source>
        <strain evidence="2">EC202008001</strain>
        <tissue evidence="2">Blood</tissue>
    </source>
</reference>
<accession>A0A9D3N9J4</accession>
<keyword evidence="3" id="KW-1185">Reference proteome</keyword>
<protein>
    <submittedName>
        <fullName evidence="2">Uncharacterized protein</fullName>
    </submittedName>
</protein>